<comment type="similarity">
    <text evidence="1">Belongs to the sigma-70 factor family. ECF subfamily.</text>
</comment>
<evidence type="ECO:0000256" key="3">
    <source>
        <dbReference type="ARBA" id="ARBA00023082"/>
    </source>
</evidence>
<feature type="domain" description="RNA polymerase sigma-70 region 2" evidence="5">
    <location>
        <begin position="9"/>
        <end position="79"/>
    </location>
</feature>
<evidence type="ECO:0000259" key="6">
    <source>
        <dbReference type="Pfam" id="PF08281"/>
    </source>
</evidence>
<dbReference type="SUPFAM" id="SSF88946">
    <property type="entry name" value="Sigma2 domain of RNA polymerase sigma factors"/>
    <property type="match status" value="1"/>
</dbReference>
<dbReference type="Pfam" id="PF08281">
    <property type="entry name" value="Sigma70_r4_2"/>
    <property type="match status" value="1"/>
</dbReference>
<dbReference type="InterPro" id="IPR013325">
    <property type="entry name" value="RNA_pol_sigma_r2"/>
</dbReference>
<evidence type="ECO:0000256" key="4">
    <source>
        <dbReference type="ARBA" id="ARBA00023163"/>
    </source>
</evidence>
<dbReference type="InterPro" id="IPR014284">
    <property type="entry name" value="RNA_pol_sigma-70_dom"/>
</dbReference>
<dbReference type="GO" id="GO:0006352">
    <property type="term" value="P:DNA-templated transcription initiation"/>
    <property type="evidence" value="ECO:0007669"/>
    <property type="project" value="InterPro"/>
</dbReference>
<dbReference type="GO" id="GO:0016987">
    <property type="term" value="F:sigma factor activity"/>
    <property type="evidence" value="ECO:0007669"/>
    <property type="project" value="UniProtKB-KW"/>
</dbReference>
<dbReference type="PANTHER" id="PTHR43133:SF63">
    <property type="entry name" value="RNA POLYMERASE SIGMA FACTOR FECI-RELATED"/>
    <property type="match status" value="1"/>
</dbReference>
<evidence type="ECO:0000313" key="7">
    <source>
        <dbReference type="EMBL" id="PZQ48167.1"/>
    </source>
</evidence>
<keyword evidence="4" id="KW-0804">Transcription</keyword>
<dbReference type="Proteomes" id="UP000249185">
    <property type="component" value="Unassembled WGS sequence"/>
</dbReference>
<evidence type="ECO:0000259" key="5">
    <source>
        <dbReference type="Pfam" id="PF04542"/>
    </source>
</evidence>
<evidence type="ECO:0000256" key="2">
    <source>
        <dbReference type="ARBA" id="ARBA00023015"/>
    </source>
</evidence>
<dbReference type="GO" id="GO:0003677">
    <property type="term" value="F:DNA binding"/>
    <property type="evidence" value="ECO:0007669"/>
    <property type="project" value="InterPro"/>
</dbReference>
<evidence type="ECO:0000256" key="1">
    <source>
        <dbReference type="ARBA" id="ARBA00010641"/>
    </source>
</evidence>
<dbReference type="InterPro" id="IPR036388">
    <property type="entry name" value="WH-like_DNA-bd_sf"/>
</dbReference>
<keyword evidence="3" id="KW-0731">Sigma factor</keyword>
<dbReference type="InterPro" id="IPR013249">
    <property type="entry name" value="RNA_pol_sigma70_r4_t2"/>
</dbReference>
<name>A0A2W5PTT8_RHOSU</name>
<dbReference type="Pfam" id="PF04542">
    <property type="entry name" value="Sigma70_r2"/>
    <property type="match status" value="1"/>
</dbReference>
<reference evidence="7 8" key="1">
    <citation type="submission" date="2017-08" db="EMBL/GenBank/DDBJ databases">
        <title>Infants hospitalized years apart are colonized by the same room-sourced microbial strains.</title>
        <authorList>
            <person name="Brooks B."/>
            <person name="Olm M.R."/>
            <person name="Firek B.A."/>
            <person name="Baker R."/>
            <person name="Thomas B.C."/>
            <person name="Morowitz M.J."/>
            <person name="Banfield J.F."/>
        </authorList>
    </citation>
    <scope>NUCLEOTIDE SEQUENCE [LARGE SCALE GENOMIC DNA]</scope>
    <source>
        <strain evidence="7">S2_005_002_R2_34</strain>
    </source>
</reference>
<dbReference type="InterPro" id="IPR007627">
    <property type="entry name" value="RNA_pol_sigma70_r2"/>
</dbReference>
<feature type="domain" description="RNA polymerase sigma factor 70 region 4 type 2" evidence="6">
    <location>
        <begin position="112"/>
        <end position="163"/>
    </location>
</feature>
<keyword evidence="2" id="KW-0805">Transcription regulation</keyword>
<dbReference type="AlphaFoldDB" id="A0A2W5PTT8"/>
<accession>A0A2W5PTT8</accession>
<protein>
    <submittedName>
        <fullName evidence="7">RNA polymerase subunit sigma-24</fullName>
    </submittedName>
</protein>
<sequence length="170" mass="18735">MADWDPRELFRGHAAGVARSLRRAGLSPETAEDLTQDAFLRVLLRAPAAPGPGATFNPVGYLYAVARNLRADHARRTRRDPRVALSEAAFANIADPAPGAETVVYDRQRLALVEAALAELPPRTRHAFEAHRLGERTIAEVAAELDLSVGRTWALIRDAYAHLRRRLDEA</sequence>
<proteinExistence type="inferred from homology"/>
<dbReference type="PANTHER" id="PTHR43133">
    <property type="entry name" value="RNA POLYMERASE ECF-TYPE SIGMA FACTO"/>
    <property type="match status" value="1"/>
</dbReference>
<dbReference type="Gene3D" id="1.10.10.10">
    <property type="entry name" value="Winged helix-like DNA-binding domain superfamily/Winged helix DNA-binding domain"/>
    <property type="match status" value="1"/>
</dbReference>
<gene>
    <name evidence="7" type="ORF">DI556_15205</name>
</gene>
<dbReference type="InterPro" id="IPR039425">
    <property type="entry name" value="RNA_pol_sigma-70-like"/>
</dbReference>
<dbReference type="EMBL" id="QFPW01000013">
    <property type="protein sequence ID" value="PZQ48167.1"/>
    <property type="molecule type" value="Genomic_DNA"/>
</dbReference>
<dbReference type="Gene3D" id="1.10.1740.10">
    <property type="match status" value="1"/>
</dbReference>
<dbReference type="NCBIfam" id="TIGR02937">
    <property type="entry name" value="sigma70-ECF"/>
    <property type="match status" value="1"/>
</dbReference>
<dbReference type="SUPFAM" id="SSF88659">
    <property type="entry name" value="Sigma3 and sigma4 domains of RNA polymerase sigma factors"/>
    <property type="match status" value="1"/>
</dbReference>
<dbReference type="InterPro" id="IPR013324">
    <property type="entry name" value="RNA_pol_sigma_r3/r4-like"/>
</dbReference>
<evidence type="ECO:0000313" key="8">
    <source>
        <dbReference type="Proteomes" id="UP000249185"/>
    </source>
</evidence>
<organism evidence="7 8">
    <name type="scientific">Rhodovulum sulfidophilum</name>
    <name type="common">Rhodobacter sulfidophilus</name>
    <dbReference type="NCBI Taxonomy" id="35806"/>
    <lineage>
        <taxon>Bacteria</taxon>
        <taxon>Pseudomonadati</taxon>
        <taxon>Pseudomonadota</taxon>
        <taxon>Alphaproteobacteria</taxon>
        <taxon>Rhodobacterales</taxon>
        <taxon>Paracoccaceae</taxon>
        <taxon>Rhodovulum</taxon>
    </lineage>
</organism>
<comment type="caution">
    <text evidence="7">The sequence shown here is derived from an EMBL/GenBank/DDBJ whole genome shotgun (WGS) entry which is preliminary data.</text>
</comment>